<dbReference type="AlphaFoldDB" id="A0A4Q9MRR2"/>
<gene>
    <name evidence="9" type="ORF">BD311DRAFT_691769</name>
</gene>
<dbReference type="Proteomes" id="UP000292957">
    <property type="component" value="Unassembled WGS sequence"/>
</dbReference>
<feature type="domain" description="DNA polymerase alpha subunit B OB" evidence="8">
    <location>
        <begin position="173"/>
        <end position="292"/>
    </location>
</feature>
<dbReference type="Pfam" id="PF22062">
    <property type="entry name" value="OB_DPOA2"/>
    <property type="match status" value="1"/>
</dbReference>
<comment type="function">
    <text evidence="6">Accessory subunit of the DNA polymerase alpha complex (also known as the alpha DNA polymerase-primase complex) which plays an essential role in the initiation of DNA synthesis.</text>
</comment>
<proteinExistence type="inferred from homology"/>
<dbReference type="EMBL" id="ML143409">
    <property type="protein sequence ID" value="TBU29907.1"/>
    <property type="molecule type" value="Genomic_DNA"/>
</dbReference>
<comment type="subcellular location">
    <subcellularLocation>
        <location evidence="1 6">Nucleus</location>
    </subcellularLocation>
</comment>
<dbReference type="GO" id="GO:0005658">
    <property type="term" value="C:alpha DNA polymerase:primase complex"/>
    <property type="evidence" value="ECO:0007669"/>
    <property type="project" value="TreeGrafter"/>
</dbReference>
<dbReference type="InterPro" id="IPR007185">
    <property type="entry name" value="DNA_pol_a/d/e_bsu"/>
</dbReference>
<dbReference type="PIRSF" id="PIRSF018300">
    <property type="entry name" value="DNA_pol_alph_2"/>
    <property type="match status" value="1"/>
</dbReference>
<evidence type="ECO:0000256" key="4">
    <source>
        <dbReference type="ARBA" id="ARBA00022705"/>
    </source>
</evidence>
<dbReference type="InterPro" id="IPR016722">
    <property type="entry name" value="DNA_pol_alpha_bsu"/>
</dbReference>
<dbReference type="OrthoDB" id="336885at2759"/>
<evidence type="ECO:0000256" key="5">
    <source>
        <dbReference type="ARBA" id="ARBA00023242"/>
    </source>
</evidence>
<keyword evidence="4 6" id="KW-0235">DNA replication</keyword>
<dbReference type="Gene3D" id="3.60.21.60">
    <property type="match status" value="2"/>
</dbReference>
<evidence type="ECO:0000256" key="6">
    <source>
        <dbReference type="PIRNR" id="PIRNR018300"/>
    </source>
</evidence>
<evidence type="ECO:0000313" key="9">
    <source>
        <dbReference type="EMBL" id="TBU29907.1"/>
    </source>
</evidence>
<protein>
    <recommendedName>
        <fullName evidence="3 6">DNA polymerase alpha subunit B</fullName>
    </recommendedName>
</protein>
<dbReference type="Pfam" id="PF04042">
    <property type="entry name" value="DNA_pol_E_B"/>
    <property type="match status" value="1"/>
</dbReference>
<name>A0A4Q9MRR2_9APHY</name>
<sequence length="605" mass="65675">MASSTDTLASQIRRSFGDDLDDNLVSECVKLCQANNLDGENLYYKWEAARFNSGPPRPFTIKEIPELKAEIVKGQRKETPATKKVARGLLSGTQSRKFAATVARGGRPNLSGQASTPVKTVVRAQDGFDLSRVEKRVPVPGPSRVAFVGPSQEEVARKKRAYHYMYEKVSERSEVLDDRIDHIGELIKDYYNVEELGDPAAVTEEEVIVVGRVVLDAESSAGSVKLNEASLMLESSRMMGSGARVQLRFDPNVKVRKGKQGLGGQGLFPGAIVALKGKNGGGGAFLATEILSLPPLDPPSAALIKSESGDTQFTMHVACGPFTSDGDLQYRPLQTLIAKLKAAKPAVTLLVGPFIDASHPSIKIGDVDSAPTEMFRTEIVDRLRDFLESSPGSIVLLLPSTRDIVSDHAVFPQPELSGKLCTDSRICLLPNPSRFTVNGLHFAASSVDVLFHLRKEEFFKRAAEIEPLAGPADPEGQAPSDGMANLCRHVLQQRSFYPIFPVPLDLAHEINLDVTHSDLLHLVPQDEDAEDAEGAVDPSRARCAPDVLIVPSRLKHFSKVVDNTVAINPSFLTKSTYAVLEYAGHTAPGPAKDRVKVEISRIGEF</sequence>
<evidence type="ECO:0000259" key="7">
    <source>
        <dbReference type="Pfam" id="PF04042"/>
    </source>
</evidence>
<feature type="domain" description="DNA polymerase alpha/delta/epsilon subunit B" evidence="7">
    <location>
        <begin position="317"/>
        <end position="559"/>
    </location>
</feature>
<dbReference type="InterPro" id="IPR054300">
    <property type="entry name" value="OB_DPOA2"/>
</dbReference>
<evidence type="ECO:0000256" key="2">
    <source>
        <dbReference type="ARBA" id="ARBA00007299"/>
    </source>
</evidence>
<evidence type="ECO:0000259" key="8">
    <source>
        <dbReference type="Pfam" id="PF22062"/>
    </source>
</evidence>
<dbReference type="PANTHER" id="PTHR23061">
    <property type="entry name" value="DNA POLYMERASE 2 ALPHA 70 KDA SUBUNIT"/>
    <property type="match status" value="1"/>
</dbReference>
<comment type="similarity">
    <text evidence="2 6">Belongs to the DNA polymerase alpha subunit B family.</text>
</comment>
<dbReference type="GO" id="GO:0003677">
    <property type="term" value="F:DNA binding"/>
    <property type="evidence" value="ECO:0007669"/>
    <property type="project" value="InterPro"/>
</dbReference>
<dbReference type="PANTHER" id="PTHR23061:SF12">
    <property type="entry name" value="DNA POLYMERASE ALPHA SUBUNIT B"/>
    <property type="match status" value="1"/>
</dbReference>
<organism evidence="9">
    <name type="scientific">Dichomitus squalens</name>
    <dbReference type="NCBI Taxonomy" id="114155"/>
    <lineage>
        <taxon>Eukaryota</taxon>
        <taxon>Fungi</taxon>
        <taxon>Dikarya</taxon>
        <taxon>Basidiomycota</taxon>
        <taxon>Agaricomycotina</taxon>
        <taxon>Agaricomycetes</taxon>
        <taxon>Polyporales</taxon>
        <taxon>Polyporaceae</taxon>
        <taxon>Dichomitus</taxon>
    </lineage>
</organism>
<accession>A0A4Q9MRR2</accession>
<dbReference type="GO" id="GO:0006270">
    <property type="term" value="P:DNA replication initiation"/>
    <property type="evidence" value="ECO:0007669"/>
    <property type="project" value="TreeGrafter"/>
</dbReference>
<evidence type="ECO:0000256" key="3">
    <source>
        <dbReference type="ARBA" id="ARBA00018596"/>
    </source>
</evidence>
<reference evidence="9" key="1">
    <citation type="submission" date="2019-01" db="EMBL/GenBank/DDBJ databases">
        <title>Draft genome sequences of three monokaryotic isolates of the white-rot basidiomycete fungus Dichomitus squalens.</title>
        <authorList>
            <consortium name="DOE Joint Genome Institute"/>
            <person name="Lopez S.C."/>
            <person name="Andreopoulos B."/>
            <person name="Pangilinan J."/>
            <person name="Lipzen A."/>
            <person name="Riley R."/>
            <person name="Ahrendt S."/>
            <person name="Ng V."/>
            <person name="Barry K."/>
            <person name="Daum C."/>
            <person name="Grigoriev I.V."/>
            <person name="Hilden K.S."/>
            <person name="Makela M.R."/>
            <person name="de Vries R.P."/>
        </authorList>
    </citation>
    <scope>NUCLEOTIDE SEQUENCE [LARGE SCALE GENOMIC DNA]</scope>
    <source>
        <strain evidence="9">OM18370.1</strain>
    </source>
</reference>
<keyword evidence="5 6" id="KW-0539">Nucleus</keyword>
<evidence type="ECO:0000256" key="1">
    <source>
        <dbReference type="ARBA" id="ARBA00004123"/>
    </source>
</evidence>